<dbReference type="InterPro" id="IPR002918">
    <property type="entry name" value="Lipase_EstA/Esterase_EstB"/>
</dbReference>
<reference evidence="2 3" key="1">
    <citation type="submission" date="2018-12" db="EMBL/GenBank/DDBJ databases">
        <title>Corynebacterium sanguinis sp. nov., a clinically-associated and environmental corynebacterium.</title>
        <authorList>
            <person name="Gonzales-Siles L."/>
            <person name="Jaen-Luchoro D."/>
            <person name="Cardew S."/>
            <person name="Inganas E."/>
            <person name="Ohlen M."/>
            <person name="Jensie-Markopolous S."/>
            <person name="Pinyeiro-Iglesias B."/>
            <person name="Molin K."/>
            <person name="Skovbjerg S."/>
            <person name="Svensson-Stadler L."/>
            <person name="Funke G."/>
            <person name="Moore E.R.B."/>
        </authorList>
    </citation>
    <scope>NUCLEOTIDE SEQUENCE [LARGE SCALE GENOMIC DNA]</scope>
    <source>
        <strain evidence="2 3">58734</strain>
    </source>
</reference>
<sequence length="307" mass="31947">MMISRPRPALATTVAASALLASSTVAAATPSSAPLGSALSSSTSGSVINDPSCVPSAEHPYPVVILHGTSANMWEFDKFAHRLSEEGYCAYGTNYGKELLTAQAIVPSLYGTADLESSSEEVAAFIDSVLARTGAEKVDIVAHSQGALHAKNYISRYGNADKVDRVVTMGASLHGTTLSGFGEILATLTRALPRLSAFFASTAAIQQLIDSATMNAANSYPDTTPGITYTSMYSPSDTTVTPNSASQFAAVPGANVVNINAETVCSPAVAITHQEMPSNPRMMALAMWGLTRDQANTSPTVADCAWS</sequence>
<dbReference type="SUPFAM" id="SSF53474">
    <property type="entry name" value="alpha/beta-Hydrolases"/>
    <property type="match status" value="1"/>
</dbReference>
<feature type="signal peptide" evidence="1">
    <location>
        <begin position="1"/>
        <end position="27"/>
    </location>
</feature>
<accession>A0A6C1TZ38</accession>
<dbReference type="OrthoDB" id="8871309at2"/>
<dbReference type="GO" id="GO:0016042">
    <property type="term" value="P:lipid catabolic process"/>
    <property type="evidence" value="ECO:0007669"/>
    <property type="project" value="InterPro"/>
</dbReference>
<feature type="chain" id="PRO_5025635946" evidence="1">
    <location>
        <begin position="28"/>
        <end position="307"/>
    </location>
</feature>
<dbReference type="Gene3D" id="3.40.50.1820">
    <property type="entry name" value="alpha/beta hydrolase"/>
    <property type="match status" value="1"/>
</dbReference>
<name>A0A6C1TZ38_9CORY</name>
<keyword evidence="2" id="KW-0378">Hydrolase</keyword>
<evidence type="ECO:0000256" key="1">
    <source>
        <dbReference type="SAM" id="SignalP"/>
    </source>
</evidence>
<dbReference type="PANTHER" id="PTHR32015">
    <property type="entry name" value="FASTING INDUCED LIPASE"/>
    <property type="match status" value="1"/>
</dbReference>
<dbReference type="InterPro" id="IPR029058">
    <property type="entry name" value="AB_hydrolase_fold"/>
</dbReference>
<comment type="caution">
    <text evidence="2">The sequence shown here is derived from an EMBL/GenBank/DDBJ whole genome shotgun (WGS) entry which is preliminary data.</text>
</comment>
<dbReference type="AlphaFoldDB" id="A0A6C1TZ38"/>
<organism evidence="2 3">
    <name type="scientific">Corynebacterium sanguinis</name>
    <dbReference type="NCBI Taxonomy" id="2594913"/>
    <lineage>
        <taxon>Bacteria</taxon>
        <taxon>Bacillati</taxon>
        <taxon>Actinomycetota</taxon>
        <taxon>Actinomycetes</taxon>
        <taxon>Mycobacteriales</taxon>
        <taxon>Corynebacteriaceae</taxon>
        <taxon>Corynebacterium</taxon>
    </lineage>
</organism>
<dbReference type="Pfam" id="PF01674">
    <property type="entry name" value="Lipase_2"/>
    <property type="match status" value="1"/>
</dbReference>
<gene>
    <name evidence="2" type="ORF">EKI59_10685</name>
</gene>
<protein>
    <submittedName>
        <fullName evidence="2">Alpha/beta fold hydrolase</fullName>
    </submittedName>
</protein>
<proteinExistence type="predicted"/>
<dbReference type="EMBL" id="RXIR01000030">
    <property type="protein sequence ID" value="TVS26432.1"/>
    <property type="molecule type" value="Genomic_DNA"/>
</dbReference>
<dbReference type="PANTHER" id="PTHR32015:SF1">
    <property type="entry name" value="LIPASE"/>
    <property type="match status" value="1"/>
</dbReference>
<evidence type="ECO:0000313" key="3">
    <source>
        <dbReference type="Proteomes" id="UP000336646"/>
    </source>
</evidence>
<dbReference type="RefSeq" id="WP_144773779.1">
    <property type="nucleotide sequence ID" value="NZ_JALXXO010000013.1"/>
</dbReference>
<dbReference type="Proteomes" id="UP000336646">
    <property type="component" value="Unassembled WGS sequence"/>
</dbReference>
<keyword evidence="1" id="KW-0732">Signal</keyword>
<dbReference type="GO" id="GO:0016298">
    <property type="term" value="F:lipase activity"/>
    <property type="evidence" value="ECO:0007669"/>
    <property type="project" value="TreeGrafter"/>
</dbReference>
<evidence type="ECO:0000313" key="2">
    <source>
        <dbReference type="EMBL" id="TVS26432.1"/>
    </source>
</evidence>